<dbReference type="AlphaFoldDB" id="A0A915AXU9"/>
<dbReference type="PROSITE" id="PS50240">
    <property type="entry name" value="TRYPSIN_DOM"/>
    <property type="match status" value="1"/>
</dbReference>
<dbReference type="InterPro" id="IPR018114">
    <property type="entry name" value="TRYPSIN_HIS"/>
</dbReference>
<dbReference type="Gene3D" id="2.40.10.10">
    <property type="entry name" value="Trypsin-like serine proteases"/>
    <property type="match status" value="1"/>
</dbReference>
<evidence type="ECO:0000256" key="1">
    <source>
        <dbReference type="ARBA" id="ARBA00023157"/>
    </source>
</evidence>
<dbReference type="GO" id="GO:0004252">
    <property type="term" value="F:serine-type endopeptidase activity"/>
    <property type="evidence" value="ECO:0007669"/>
    <property type="project" value="InterPro"/>
</dbReference>
<name>A0A915AXU9_PARUN</name>
<dbReference type="GO" id="GO:0006508">
    <property type="term" value="P:proteolysis"/>
    <property type="evidence" value="ECO:0007669"/>
    <property type="project" value="InterPro"/>
</dbReference>
<evidence type="ECO:0000313" key="4">
    <source>
        <dbReference type="WBParaSite" id="PgR019_g148_t07"/>
    </source>
</evidence>
<dbReference type="InterPro" id="IPR001314">
    <property type="entry name" value="Peptidase_S1A"/>
</dbReference>
<feature type="domain" description="Peptidase S1" evidence="2">
    <location>
        <begin position="1"/>
        <end position="253"/>
    </location>
</feature>
<dbReference type="Proteomes" id="UP000887569">
    <property type="component" value="Unplaced"/>
</dbReference>
<proteinExistence type="predicted"/>
<dbReference type="PRINTS" id="PR00722">
    <property type="entry name" value="CHYMOTRYPSIN"/>
</dbReference>
<keyword evidence="3" id="KW-1185">Reference proteome</keyword>
<reference evidence="4" key="1">
    <citation type="submission" date="2022-11" db="UniProtKB">
        <authorList>
            <consortium name="WormBaseParasite"/>
        </authorList>
    </citation>
    <scope>IDENTIFICATION</scope>
</reference>
<dbReference type="InterPro" id="IPR001254">
    <property type="entry name" value="Trypsin_dom"/>
</dbReference>
<protein>
    <submittedName>
        <fullName evidence="4">Peptidase S1 domain-containing protein</fullName>
    </submittedName>
</protein>
<dbReference type="PROSITE" id="PS00134">
    <property type="entry name" value="TRYPSIN_HIS"/>
    <property type="match status" value="1"/>
</dbReference>
<dbReference type="SMART" id="SM00020">
    <property type="entry name" value="Tryp_SPc"/>
    <property type="match status" value="1"/>
</dbReference>
<dbReference type="SUPFAM" id="SSF50494">
    <property type="entry name" value="Trypsin-like serine proteases"/>
    <property type="match status" value="1"/>
</dbReference>
<dbReference type="Pfam" id="PF00089">
    <property type="entry name" value="Trypsin"/>
    <property type="match status" value="1"/>
</dbReference>
<sequence>MKDHTFDTTNEQRLLCGGVLISKKHVVTAAHCFANEEVDRNECSTKSMLTEKEIITTFTIGYGSNCLRLSHETACLNSPPMKNTTISRVKFRKFFERGCTDSDIALLEMKDEIDESANYACLPNRLIPETNRLLITFGWGANPAIGIQQPNVLQMFTLRGLMPLEKCRKLYPNLPKDAICTREMQTRNVCFGDSGGGLLAKNAEKRWILLGVASFGTPCENLLSKISPPRAQIYTSLFYHNADIDQFIGDPLRHIQYDDRF</sequence>
<dbReference type="WBParaSite" id="PgR019_g148_t07">
    <property type="protein sequence ID" value="PgR019_g148_t07"/>
    <property type="gene ID" value="PgR019_g148"/>
</dbReference>
<dbReference type="PANTHER" id="PTHR24253:SF153">
    <property type="entry name" value="SERINE PROTEASE HEPSIN"/>
    <property type="match status" value="1"/>
</dbReference>
<evidence type="ECO:0000259" key="2">
    <source>
        <dbReference type="PROSITE" id="PS50240"/>
    </source>
</evidence>
<organism evidence="3 4">
    <name type="scientific">Parascaris univalens</name>
    <name type="common">Nematode worm</name>
    <dbReference type="NCBI Taxonomy" id="6257"/>
    <lineage>
        <taxon>Eukaryota</taxon>
        <taxon>Metazoa</taxon>
        <taxon>Ecdysozoa</taxon>
        <taxon>Nematoda</taxon>
        <taxon>Chromadorea</taxon>
        <taxon>Rhabditida</taxon>
        <taxon>Spirurina</taxon>
        <taxon>Ascaridomorpha</taxon>
        <taxon>Ascaridoidea</taxon>
        <taxon>Ascarididae</taxon>
        <taxon>Parascaris</taxon>
    </lineage>
</organism>
<accession>A0A915AXU9</accession>
<dbReference type="PANTHER" id="PTHR24253">
    <property type="entry name" value="TRANSMEMBRANE PROTEASE SERINE"/>
    <property type="match status" value="1"/>
</dbReference>
<dbReference type="InterPro" id="IPR009003">
    <property type="entry name" value="Peptidase_S1_PA"/>
</dbReference>
<evidence type="ECO:0000313" key="3">
    <source>
        <dbReference type="Proteomes" id="UP000887569"/>
    </source>
</evidence>
<dbReference type="InterPro" id="IPR043504">
    <property type="entry name" value="Peptidase_S1_PA_chymotrypsin"/>
</dbReference>
<keyword evidence="1" id="KW-1015">Disulfide bond</keyword>